<feature type="domain" description="Thioesterase" evidence="3">
    <location>
        <begin position="33"/>
        <end position="109"/>
    </location>
</feature>
<keyword evidence="2" id="KW-0378">Hydrolase</keyword>
<keyword evidence="5" id="KW-1185">Reference proteome</keyword>
<comment type="similarity">
    <text evidence="1">Belongs to the 4-hydroxybenzoyl-CoA thioesterase family.</text>
</comment>
<dbReference type="SUPFAM" id="SSF54637">
    <property type="entry name" value="Thioesterase/thiol ester dehydrase-isomerase"/>
    <property type="match status" value="1"/>
</dbReference>
<proteinExistence type="inferred from homology"/>
<dbReference type="InterPro" id="IPR029069">
    <property type="entry name" value="HotDog_dom_sf"/>
</dbReference>
<dbReference type="PANTHER" id="PTHR31793">
    <property type="entry name" value="4-HYDROXYBENZOYL-COA THIOESTERASE FAMILY MEMBER"/>
    <property type="match status" value="1"/>
</dbReference>
<dbReference type="Pfam" id="PF03061">
    <property type="entry name" value="4HBT"/>
    <property type="match status" value="1"/>
</dbReference>
<evidence type="ECO:0000313" key="4">
    <source>
        <dbReference type="EMBL" id="OQE34619.1"/>
    </source>
</evidence>
<dbReference type="InterPro" id="IPR050563">
    <property type="entry name" value="4-hydroxybenzoyl-CoA_TE"/>
</dbReference>
<dbReference type="GO" id="GO:0047617">
    <property type="term" value="F:fatty acyl-CoA hydrolase activity"/>
    <property type="evidence" value="ECO:0007669"/>
    <property type="project" value="TreeGrafter"/>
</dbReference>
<comment type="caution">
    <text evidence="4">The sequence shown here is derived from an EMBL/GenBank/DDBJ whole genome shotgun (WGS) entry which is preliminary data.</text>
</comment>
<accession>A0A1V6U971</accession>
<organism evidence="4 5">
    <name type="scientific">Penicillium coprophilum</name>
    <dbReference type="NCBI Taxonomy" id="36646"/>
    <lineage>
        <taxon>Eukaryota</taxon>
        <taxon>Fungi</taxon>
        <taxon>Dikarya</taxon>
        <taxon>Ascomycota</taxon>
        <taxon>Pezizomycotina</taxon>
        <taxon>Eurotiomycetes</taxon>
        <taxon>Eurotiomycetidae</taxon>
        <taxon>Eurotiales</taxon>
        <taxon>Aspergillaceae</taxon>
        <taxon>Penicillium</taxon>
    </lineage>
</organism>
<dbReference type="FunFam" id="3.10.129.10:FF:000104">
    <property type="entry name" value="Thioesterase family protein (AFU_orthologue AFUA_2G16350)"/>
    <property type="match status" value="1"/>
</dbReference>
<dbReference type="PANTHER" id="PTHR31793:SF27">
    <property type="entry name" value="NOVEL THIOESTERASE SUPERFAMILY DOMAIN AND SAPOSIN A-TYPE DOMAIN CONTAINING PROTEIN (0610012H03RIK)"/>
    <property type="match status" value="1"/>
</dbReference>
<reference evidence="5" key="1">
    <citation type="journal article" date="2017" name="Nat. Microbiol.">
        <title>Global analysis of biosynthetic gene clusters reveals vast potential of secondary metabolite production in Penicillium species.</title>
        <authorList>
            <person name="Nielsen J.C."/>
            <person name="Grijseels S."/>
            <person name="Prigent S."/>
            <person name="Ji B."/>
            <person name="Dainat J."/>
            <person name="Nielsen K.F."/>
            <person name="Frisvad J.C."/>
            <person name="Workman M."/>
            <person name="Nielsen J."/>
        </authorList>
    </citation>
    <scope>NUCLEOTIDE SEQUENCE [LARGE SCALE GENOMIC DNA]</scope>
    <source>
        <strain evidence="5">IBT 31321</strain>
    </source>
</reference>
<dbReference type="EMBL" id="MDDG01000016">
    <property type="protein sequence ID" value="OQE34619.1"/>
    <property type="molecule type" value="Genomic_DNA"/>
</dbReference>
<gene>
    <name evidence="4" type="ORF">PENCOP_c016G06644</name>
</gene>
<evidence type="ECO:0000256" key="1">
    <source>
        <dbReference type="ARBA" id="ARBA00005953"/>
    </source>
</evidence>
<evidence type="ECO:0000256" key="2">
    <source>
        <dbReference type="ARBA" id="ARBA00022801"/>
    </source>
</evidence>
<dbReference type="Gene3D" id="3.10.129.10">
    <property type="entry name" value="Hotdog Thioesterase"/>
    <property type="match status" value="1"/>
</dbReference>
<evidence type="ECO:0000313" key="5">
    <source>
        <dbReference type="Proteomes" id="UP000191500"/>
    </source>
</evidence>
<protein>
    <recommendedName>
        <fullName evidence="3">Thioesterase domain-containing protein</fullName>
    </recommendedName>
</protein>
<dbReference type="AlphaFoldDB" id="A0A1V6U971"/>
<dbReference type="STRING" id="36646.A0A1V6U971"/>
<name>A0A1V6U971_9EURO</name>
<dbReference type="Proteomes" id="UP000191500">
    <property type="component" value="Unassembled WGS sequence"/>
</dbReference>
<dbReference type="InterPro" id="IPR006683">
    <property type="entry name" value="Thioestr_dom"/>
</dbReference>
<evidence type="ECO:0000259" key="3">
    <source>
        <dbReference type="Pfam" id="PF03061"/>
    </source>
</evidence>
<sequence>MESGKNLKARRRQDYNFHLDYRTRWCDNDMFDHMNKSVYGFLVDSLIYAYLIEKCGFHPPTAEMYGVAVDAHTEFFSSIAYPAVAELGLRVNKLGKSSVIYEAAVFERGVDEVKVVATCVHVFVERSTGRPSQQGMTATLRQALKNFFKLTAASIWNAGQVIGLKYERPTCADPLE</sequence>
<dbReference type="CDD" id="cd00586">
    <property type="entry name" value="4HBT"/>
    <property type="match status" value="1"/>
</dbReference>